<gene>
    <name evidence="1" type="ORF">E2C01_015397</name>
</gene>
<proteinExistence type="predicted"/>
<dbReference type="AlphaFoldDB" id="A0A5B7DMV8"/>
<evidence type="ECO:0000313" key="2">
    <source>
        <dbReference type="Proteomes" id="UP000324222"/>
    </source>
</evidence>
<dbReference type="Proteomes" id="UP000324222">
    <property type="component" value="Unassembled WGS sequence"/>
</dbReference>
<evidence type="ECO:0000313" key="1">
    <source>
        <dbReference type="EMBL" id="MPC22383.1"/>
    </source>
</evidence>
<reference evidence="1 2" key="1">
    <citation type="submission" date="2019-05" db="EMBL/GenBank/DDBJ databases">
        <title>Another draft genome of Portunus trituberculatus and its Hox gene families provides insights of decapod evolution.</title>
        <authorList>
            <person name="Jeong J.-H."/>
            <person name="Song I."/>
            <person name="Kim S."/>
            <person name="Choi T."/>
            <person name="Kim D."/>
            <person name="Ryu S."/>
            <person name="Kim W."/>
        </authorList>
    </citation>
    <scope>NUCLEOTIDE SEQUENCE [LARGE SCALE GENOMIC DNA]</scope>
    <source>
        <tissue evidence="1">Muscle</tissue>
    </source>
</reference>
<name>A0A5B7DMV8_PORTR</name>
<dbReference type="EMBL" id="VSRR010001081">
    <property type="protein sequence ID" value="MPC22383.1"/>
    <property type="molecule type" value="Genomic_DNA"/>
</dbReference>
<accession>A0A5B7DMV8</accession>
<keyword evidence="2" id="KW-1185">Reference proteome</keyword>
<sequence>MPQKFSSSIYQLDTTFQTTSSMTLHLLPILQ</sequence>
<comment type="caution">
    <text evidence="1">The sequence shown here is derived from an EMBL/GenBank/DDBJ whole genome shotgun (WGS) entry which is preliminary data.</text>
</comment>
<protein>
    <submittedName>
        <fullName evidence="1">Uncharacterized protein</fullName>
    </submittedName>
</protein>
<organism evidence="1 2">
    <name type="scientific">Portunus trituberculatus</name>
    <name type="common">Swimming crab</name>
    <name type="synonym">Neptunus trituberculatus</name>
    <dbReference type="NCBI Taxonomy" id="210409"/>
    <lineage>
        <taxon>Eukaryota</taxon>
        <taxon>Metazoa</taxon>
        <taxon>Ecdysozoa</taxon>
        <taxon>Arthropoda</taxon>
        <taxon>Crustacea</taxon>
        <taxon>Multicrustacea</taxon>
        <taxon>Malacostraca</taxon>
        <taxon>Eumalacostraca</taxon>
        <taxon>Eucarida</taxon>
        <taxon>Decapoda</taxon>
        <taxon>Pleocyemata</taxon>
        <taxon>Brachyura</taxon>
        <taxon>Eubrachyura</taxon>
        <taxon>Portunoidea</taxon>
        <taxon>Portunidae</taxon>
        <taxon>Portuninae</taxon>
        <taxon>Portunus</taxon>
    </lineage>
</organism>